<dbReference type="EMBL" id="AP012319">
    <property type="protein sequence ID" value="BAL90860.1"/>
    <property type="molecule type" value="Genomic_DNA"/>
</dbReference>
<evidence type="ECO:0000256" key="2">
    <source>
        <dbReference type="SAM" id="Phobius"/>
    </source>
</evidence>
<dbReference type="eggNOG" id="COG0697">
    <property type="taxonomic scope" value="Bacteria"/>
</dbReference>
<feature type="transmembrane region" description="Helical" evidence="2">
    <location>
        <begin position="84"/>
        <end position="103"/>
    </location>
</feature>
<feature type="transmembrane region" description="Helical" evidence="2">
    <location>
        <begin position="59"/>
        <end position="78"/>
    </location>
</feature>
<dbReference type="InterPro" id="IPR000620">
    <property type="entry name" value="EamA_dom"/>
</dbReference>
<name>I0HCX3_ACTM4</name>
<dbReference type="PANTHER" id="PTHR22911">
    <property type="entry name" value="ACYL-MALONYL CONDENSING ENZYME-RELATED"/>
    <property type="match status" value="1"/>
</dbReference>
<dbReference type="InterPro" id="IPR037185">
    <property type="entry name" value="EmrE-like"/>
</dbReference>
<feature type="transmembrane region" description="Helical" evidence="2">
    <location>
        <begin position="246"/>
        <end position="265"/>
    </location>
</feature>
<dbReference type="SUPFAM" id="SSF103481">
    <property type="entry name" value="Multidrug resistance efflux transporter EmrE"/>
    <property type="match status" value="2"/>
</dbReference>
<evidence type="ECO:0000313" key="4">
    <source>
        <dbReference type="EMBL" id="BAL90860.1"/>
    </source>
</evidence>
<dbReference type="Proteomes" id="UP000007882">
    <property type="component" value="Chromosome"/>
</dbReference>
<dbReference type="KEGG" id="ams:AMIS_56400"/>
<keyword evidence="2" id="KW-0472">Membrane</keyword>
<feature type="domain" description="EamA" evidence="3">
    <location>
        <begin position="3"/>
        <end position="130"/>
    </location>
</feature>
<feature type="transmembrane region" description="Helical" evidence="2">
    <location>
        <begin position="151"/>
        <end position="172"/>
    </location>
</feature>
<feature type="domain" description="EamA" evidence="3">
    <location>
        <begin position="155"/>
        <end position="287"/>
    </location>
</feature>
<keyword evidence="5" id="KW-1185">Reference proteome</keyword>
<feature type="transmembrane region" description="Helical" evidence="2">
    <location>
        <begin position="29"/>
        <end position="47"/>
    </location>
</feature>
<gene>
    <name evidence="4" type="ordered locus">AMIS_56400</name>
</gene>
<accession>I0HCX3</accession>
<dbReference type="STRING" id="512565.AMIS_56400"/>
<evidence type="ECO:0000259" key="3">
    <source>
        <dbReference type="Pfam" id="PF00892"/>
    </source>
</evidence>
<feature type="transmembrane region" description="Helical" evidence="2">
    <location>
        <begin position="110"/>
        <end position="131"/>
    </location>
</feature>
<dbReference type="GO" id="GO:0016020">
    <property type="term" value="C:membrane"/>
    <property type="evidence" value="ECO:0007669"/>
    <property type="project" value="InterPro"/>
</dbReference>
<organism evidence="4 5">
    <name type="scientific">Actinoplanes missouriensis (strain ATCC 14538 / DSM 43046 / CBS 188.64 / JCM 3121 / NBRC 102363 / NCIMB 12654 / NRRL B-3342 / UNCC 431)</name>
    <dbReference type="NCBI Taxonomy" id="512565"/>
    <lineage>
        <taxon>Bacteria</taxon>
        <taxon>Bacillati</taxon>
        <taxon>Actinomycetota</taxon>
        <taxon>Actinomycetes</taxon>
        <taxon>Micromonosporales</taxon>
        <taxon>Micromonosporaceae</taxon>
        <taxon>Actinoplanes</taxon>
    </lineage>
</organism>
<reference evidence="4 5" key="1">
    <citation type="submission" date="2012-02" db="EMBL/GenBank/DDBJ databases">
        <title>Complete genome sequence of Actinoplanes missouriensis 431 (= NBRC 102363).</title>
        <authorList>
            <person name="Ohnishi Y."/>
            <person name="Ishikawa J."/>
            <person name="Sekine M."/>
            <person name="Hosoyama A."/>
            <person name="Harada T."/>
            <person name="Narita H."/>
            <person name="Hata T."/>
            <person name="Konno Y."/>
            <person name="Tutikane K."/>
            <person name="Fujita N."/>
            <person name="Horinouchi S."/>
            <person name="Hayakawa M."/>
        </authorList>
    </citation>
    <scope>NUCLEOTIDE SEQUENCE [LARGE SCALE GENOMIC DNA]</scope>
    <source>
        <strain evidence="5">ATCC 14538 / DSM 43046 / CBS 188.64 / JCM 3121 / NBRC 102363 / NCIMB 12654 / NRRL B-3342 / UNCC 431</strain>
    </source>
</reference>
<dbReference type="OrthoDB" id="3297118at2"/>
<keyword evidence="2" id="KW-0812">Transmembrane</keyword>
<dbReference type="PATRIC" id="fig|512565.3.peg.5638"/>
<feature type="transmembrane region" description="Helical" evidence="2">
    <location>
        <begin position="215"/>
        <end position="239"/>
    </location>
</feature>
<dbReference type="PANTHER" id="PTHR22911:SF137">
    <property type="entry name" value="SOLUTE CARRIER FAMILY 35 MEMBER G2-RELATED"/>
    <property type="match status" value="1"/>
</dbReference>
<keyword evidence="2" id="KW-1133">Transmembrane helix</keyword>
<evidence type="ECO:0000256" key="1">
    <source>
        <dbReference type="ARBA" id="ARBA00007362"/>
    </source>
</evidence>
<proteinExistence type="inferred from homology"/>
<dbReference type="AlphaFoldDB" id="I0HCX3"/>
<dbReference type="Pfam" id="PF00892">
    <property type="entry name" value="EamA"/>
    <property type="match status" value="2"/>
</dbReference>
<sequence length="289" mass="28727">MTLAGIAALAWGSSDFVAGVCARRMPIRTVLIGSKLAGMLFAVAFLAVRGQPLAADARLFLTAAAAGAIGLPAMGLLYRAMRDGSLAVVAPVAAVAALVPVAWGLMHGETFGPAAAAGGVAALAGITLASWPVTPSRPGDPLRGHHSPATVKTAVCGAGAALGFGLYFVLLHEAAPGDPSGATAYVRIAGGTLALLVLLARPIRSPAPSVPRGRSVWLLPAVVGVLDTVADGAFAFAAAAGTIGTAAILASMYPAVTVLLTTAVLRERLPRVHLVGVLSALVAVACLAV</sequence>
<evidence type="ECO:0000313" key="5">
    <source>
        <dbReference type="Proteomes" id="UP000007882"/>
    </source>
</evidence>
<feature type="transmembrane region" description="Helical" evidence="2">
    <location>
        <begin position="184"/>
        <end position="203"/>
    </location>
</feature>
<comment type="similarity">
    <text evidence="1">Belongs to the EamA transporter family.</text>
</comment>
<protein>
    <submittedName>
        <fullName evidence="4">Putative integral membrane protein</fullName>
    </submittedName>
</protein>
<dbReference type="HOGENOM" id="CLU_082109_0_0_11"/>